<dbReference type="Proteomes" id="UP001213979">
    <property type="component" value="Unassembled WGS sequence"/>
</dbReference>
<comment type="caution">
    <text evidence="1">The sequence shown here is derived from an EMBL/GenBank/DDBJ whole genome shotgun (WGS) entry which is preliminary data.</text>
</comment>
<reference evidence="1 2" key="1">
    <citation type="submission" date="2023-01" db="EMBL/GenBank/DDBJ databases">
        <title>Genome-based reclassification of Anoxybacillus geothermalis as a later heterotypic synonym of Anoxybacillus rupiensis.</title>
        <authorList>
            <person name="Inan Bektas K."/>
            <person name="Canakci S."/>
            <person name="Belduz A.A."/>
            <person name="Guler H.H."/>
        </authorList>
    </citation>
    <scope>NUCLEOTIDE SEQUENCE [LARGE SCALE GENOMIC DNA]</scope>
    <source>
        <strain evidence="1 2">DSM 17127</strain>
    </source>
</reference>
<evidence type="ECO:0000313" key="1">
    <source>
        <dbReference type="EMBL" id="MDE8565329.1"/>
    </source>
</evidence>
<protein>
    <submittedName>
        <fullName evidence="1">Uncharacterized protein</fullName>
    </submittedName>
</protein>
<keyword evidence="2" id="KW-1185">Reference proteome</keyword>
<proteinExistence type="predicted"/>
<sequence>MADKNMDERHEKRQWGKAIAQMNGCGSLCLFLLLLSKIFRANDHELCENSL</sequence>
<evidence type="ECO:0000313" key="2">
    <source>
        <dbReference type="Proteomes" id="UP001213979"/>
    </source>
</evidence>
<accession>A0ABT5W904</accession>
<organism evidence="1 2">
    <name type="scientific">Anoxybacteroides rupiense</name>
    <dbReference type="NCBI Taxonomy" id="311460"/>
    <lineage>
        <taxon>Bacteria</taxon>
        <taxon>Bacillati</taxon>
        <taxon>Bacillota</taxon>
        <taxon>Bacilli</taxon>
        <taxon>Bacillales</taxon>
        <taxon>Anoxybacillaceae</taxon>
        <taxon>Anoxybacteroides</taxon>
    </lineage>
</organism>
<name>A0ABT5W904_9BACL</name>
<gene>
    <name evidence="1" type="ORF">PNH38_15860</name>
</gene>
<dbReference type="EMBL" id="JAQOTG010000021">
    <property type="protein sequence ID" value="MDE8565329.1"/>
    <property type="molecule type" value="Genomic_DNA"/>
</dbReference>